<sequence length="30" mass="3450">MLSVVTIGDPEYTKISLINSQYPFIEKHLL</sequence>
<organism evidence="1">
    <name type="scientific">Siphoviridae sp. ctDtx1</name>
    <dbReference type="NCBI Taxonomy" id="2825391"/>
    <lineage>
        <taxon>Viruses</taxon>
        <taxon>Duplodnaviria</taxon>
        <taxon>Heunggongvirae</taxon>
        <taxon>Uroviricota</taxon>
        <taxon>Caudoviricetes</taxon>
    </lineage>
</organism>
<name>A0A8S5PT31_9CAUD</name>
<dbReference type="EMBL" id="BK015489">
    <property type="protein sequence ID" value="DAE09633.1"/>
    <property type="molecule type" value="Genomic_DNA"/>
</dbReference>
<reference evidence="1" key="1">
    <citation type="journal article" date="2021" name="Proc. Natl. Acad. Sci. U.S.A.">
        <title>A Catalog of Tens of Thousands of Viruses from Human Metagenomes Reveals Hidden Associations with Chronic Diseases.</title>
        <authorList>
            <person name="Tisza M.J."/>
            <person name="Buck C.B."/>
        </authorList>
    </citation>
    <scope>NUCLEOTIDE SEQUENCE</scope>
    <source>
        <strain evidence="1">CtDtx1</strain>
    </source>
</reference>
<accession>A0A8S5PT31</accession>
<protein>
    <submittedName>
        <fullName evidence="1">Uncharacterized protein</fullName>
    </submittedName>
</protein>
<evidence type="ECO:0000313" key="1">
    <source>
        <dbReference type="EMBL" id="DAE09633.1"/>
    </source>
</evidence>
<proteinExistence type="predicted"/>